<dbReference type="InterPro" id="IPR018232">
    <property type="entry name" value="Glyco_hydro_37_CS"/>
</dbReference>
<evidence type="ECO:0000256" key="4">
    <source>
        <dbReference type="ARBA" id="ARBA00023295"/>
    </source>
</evidence>
<dbReference type="SUPFAM" id="SSF48208">
    <property type="entry name" value="Six-hairpin glycosidases"/>
    <property type="match status" value="1"/>
</dbReference>
<dbReference type="Gene3D" id="1.50.10.10">
    <property type="match status" value="1"/>
</dbReference>
<accession>A0A9Q3GEA9</accession>
<protein>
    <recommendedName>
        <fullName evidence="5">Trehalase</fullName>
        <ecNumber evidence="5">3.2.1.28</ecNumber>
    </recommendedName>
    <alternativeName>
        <fullName evidence="5">Alpha-trehalose glucohydrolase</fullName>
    </alternativeName>
</protein>
<dbReference type="OrthoDB" id="3542292at2759"/>
<gene>
    <name evidence="8" type="ORF">O181_003899</name>
</gene>
<dbReference type="PROSITE" id="PS00928">
    <property type="entry name" value="TREHALASE_2"/>
    <property type="match status" value="1"/>
</dbReference>
<dbReference type="Proteomes" id="UP000765509">
    <property type="component" value="Unassembled WGS sequence"/>
</dbReference>
<dbReference type="InterPro" id="IPR012341">
    <property type="entry name" value="6hp_glycosidase-like_sf"/>
</dbReference>
<evidence type="ECO:0000259" key="7">
    <source>
        <dbReference type="Pfam" id="PF07492"/>
    </source>
</evidence>
<evidence type="ECO:0000256" key="3">
    <source>
        <dbReference type="ARBA" id="ARBA00022801"/>
    </source>
</evidence>
<reference evidence="8" key="1">
    <citation type="submission" date="2021-03" db="EMBL/GenBank/DDBJ databases">
        <title>Draft genome sequence of rust myrtle Austropuccinia psidii MF-1, a brazilian biotype.</title>
        <authorList>
            <person name="Quecine M.C."/>
            <person name="Pachon D.M.R."/>
            <person name="Bonatelli M.L."/>
            <person name="Correr F.H."/>
            <person name="Franceschini L.M."/>
            <person name="Leite T.F."/>
            <person name="Margarido G.R.A."/>
            <person name="Almeida C.A."/>
            <person name="Ferrarezi J.A."/>
            <person name="Labate C.A."/>
        </authorList>
    </citation>
    <scope>NUCLEOTIDE SEQUENCE</scope>
    <source>
        <strain evidence="8">MF-1</strain>
    </source>
</reference>
<proteinExistence type="inferred from homology"/>
<dbReference type="Pfam" id="PF01204">
    <property type="entry name" value="Trehalase"/>
    <property type="match status" value="1"/>
</dbReference>
<evidence type="ECO:0000256" key="5">
    <source>
        <dbReference type="RuleBase" id="RU361180"/>
    </source>
</evidence>
<dbReference type="Pfam" id="PF07492">
    <property type="entry name" value="Trehalase_Ca-bi"/>
    <property type="match status" value="1"/>
</dbReference>
<dbReference type="EMBL" id="AVOT02000718">
    <property type="protein sequence ID" value="MBW0464184.1"/>
    <property type="molecule type" value="Genomic_DNA"/>
</dbReference>
<dbReference type="EC" id="3.2.1.28" evidence="5"/>
<dbReference type="PANTHER" id="PTHR23403:SF6">
    <property type="entry name" value="CYTOSOLIC NEUTRAL TREHALASE-RELATED"/>
    <property type="match status" value="1"/>
</dbReference>
<dbReference type="InterPro" id="IPR001661">
    <property type="entry name" value="Glyco_hydro_37"/>
</dbReference>
<keyword evidence="4 5" id="KW-0326">Glycosidase</keyword>
<feature type="domain" description="Neutral trehalase Ca2+ binding" evidence="7">
    <location>
        <begin position="100"/>
        <end position="129"/>
    </location>
</feature>
<evidence type="ECO:0000256" key="2">
    <source>
        <dbReference type="ARBA" id="ARBA00005615"/>
    </source>
</evidence>
<comment type="caution">
    <text evidence="8">The sequence shown here is derived from an EMBL/GenBank/DDBJ whole genome shotgun (WGS) entry which is preliminary data.</text>
</comment>
<comment type="catalytic activity">
    <reaction evidence="1 5">
        <text>alpha,alpha-trehalose + H2O = alpha-D-glucose + beta-D-glucose</text>
        <dbReference type="Rhea" id="RHEA:32675"/>
        <dbReference type="ChEBI" id="CHEBI:15377"/>
        <dbReference type="ChEBI" id="CHEBI:15903"/>
        <dbReference type="ChEBI" id="CHEBI:16551"/>
        <dbReference type="ChEBI" id="CHEBI:17925"/>
        <dbReference type="EC" id="3.2.1.28"/>
    </reaction>
</comment>
<feature type="compositionally biased region" description="Basic and acidic residues" evidence="6">
    <location>
        <begin position="44"/>
        <end position="54"/>
    </location>
</feature>
<keyword evidence="9" id="KW-1185">Reference proteome</keyword>
<evidence type="ECO:0000313" key="9">
    <source>
        <dbReference type="Proteomes" id="UP000765509"/>
    </source>
</evidence>
<dbReference type="InterPro" id="IPR011120">
    <property type="entry name" value="Trehalase_Ca-bd"/>
</dbReference>
<comment type="similarity">
    <text evidence="2 5">Belongs to the glycosyl hydrolase 37 family.</text>
</comment>
<evidence type="ECO:0000256" key="1">
    <source>
        <dbReference type="ARBA" id="ARBA00001576"/>
    </source>
</evidence>
<feature type="region of interest" description="Disordered" evidence="6">
    <location>
        <begin position="28"/>
        <end position="66"/>
    </location>
</feature>
<dbReference type="PRINTS" id="PR00744">
    <property type="entry name" value="GLHYDRLASE37"/>
</dbReference>
<dbReference type="GO" id="GO:0005737">
    <property type="term" value="C:cytoplasm"/>
    <property type="evidence" value="ECO:0007669"/>
    <property type="project" value="InterPro"/>
</dbReference>
<dbReference type="GO" id="GO:0004555">
    <property type="term" value="F:alpha,alpha-trehalase activity"/>
    <property type="evidence" value="ECO:0007669"/>
    <property type="project" value="UniProtKB-EC"/>
</dbReference>
<dbReference type="InterPro" id="IPR008928">
    <property type="entry name" value="6-hairpin_glycosidase_sf"/>
</dbReference>
<keyword evidence="3 5" id="KW-0378">Hydrolase</keyword>
<evidence type="ECO:0000313" key="8">
    <source>
        <dbReference type="EMBL" id="MBW0464184.1"/>
    </source>
</evidence>
<dbReference type="PANTHER" id="PTHR23403">
    <property type="entry name" value="TREHALASE"/>
    <property type="match status" value="1"/>
</dbReference>
<name>A0A9Q3GEA9_9BASI</name>
<dbReference type="AlphaFoldDB" id="A0A9Q3GEA9"/>
<dbReference type="GO" id="GO:0005509">
    <property type="term" value="F:calcium ion binding"/>
    <property type="evidence" value="ECO:0007669"/>
    <property type="project" value="InterPro"/>
</dbReference>
<dbReference type="GO" id="GO:0005993">
    <property type="term" value="P:trehalose catabolic process"/>
    <property type="evidence" value="ECO:0007669"/>
    <property type="project" value="InterPro"/>
</dbReference>
<sequence length="765" mass="87728">MTCEDQNCFLQENPGQFALLPATQYYGSSHEPRRTNRTYSLANGEDKNTKDFLKTNHNHHHNNCDQDQRKKYKFLHRNRRLSHDEKSIARKFLLPVDDTLSAVLEQEDTNGDFQISITDSGPKLLAVGTVSSNGYQKFEIRGQYMISNLLQELALASSFGHKHIVLDEARLSENPVDRLSRTIKTIFWPSLTRTIDEAGLLDILVDLKDRSSNPTKRIYIPYDEHDMLTYYRQVALRQPQLGLIIEQLPKSSEITPRFVCALNHKPGILALAMKKVKEAGGPEQLQGIPFVVPGSRFNELYNWDSYFISIGLLIDDYLELARGMVDHFVFEINKYGKILNGSRSYYLCRSQPPFLTDFALQVYSKLDPSKSSENKLWLAKVIKAAIKEYHTVWMAAPRLDRTSGLSRYRPSGSGTPPETESSHFTLVLGPYAQKHSMSLNDFVEAYNLGKVQEPELDEYFMHDRAVRESGHDTTYRLEGICADLATVDLNSLLYKYEIDIATCLLEVFDDHLELEEEFELSSFPFGEELPCSSTFSVRHQPSQNSTSAVQASEEWFNRAKRRKELINHYLWHADKSLYFDYNTKQRTRTSFESVTSFWCLWAGVASDEQAHKLVFNSLKKFEVAGGLVACTEASRGKISSSRPHRQWDYPAAWAPHQMLAWIGLKKYGFISEAQRTAYRWLYMMTKTFIEYNGLVSEKYDAVALNHHVGAEYGNQGIDFKMVPREGFGWCNASYQLGLTILSKFQKRALSVLVDPNHLFSTYQKS</sequence>
<evidence type="ECO:0000256" key="6">
    <source>
        <dbReference type="SAM" id="MobiDB-lite"/>
    </source>
</evidence>
<organism evidence="8 9">
    <name type="scientific">Austropuccinia psidii MF-1</name>
    <dbReference type="NCBI Taxonomy" id="1389203"/>
    <lineage>
        <taxon>Eukaryota</taxon>
        <taxon>Fungi</taxon>
        <taxon>Dikarya</taxon>
        <taxon>Basidiomycota</taxon>
        <taxon>Pucciniomycotina</taxon>
        <taxon>Pucciniomycetes</taxon>
        <taxon>Pucciniales</taxon>
        <taxon>Sphaerophragmiaceae</taxon>
        <taxon>Austropuccinia</taxon>
    </lineage>
</organism>